<feature type="region of interest" description="Disordered" evidence="2">
    <location>
        <begin position="50"/>
        <end position="208"/>
    </location>
</feature>
<dbReference type="InterPro" id="IPR029071">
    <property type="entry name" value="Ubiquitin-like_domsf"/>
</dbReference>
<feature type="compositionally biased region" description="Basic and acidic residues" evidence="2">
    <location>
        <begin position="150"/>
        <end position="161"/>
    </location>
</feature>
<dbReference type="InterPro" id="IPR036241">
    <property type="entry name" value="NSFL1C_SEP_dom_sf"/>
</dbReference>
<dbReference type="InterPro" id="IPR001012">
    <property type="entry name" value="UBX_dom"/>
</dbReference>
<keyword evidence="1" id="KW-0833">Ubl conjugation pathway</keyword>
<dbReference type="GO" id="GO:0061025">
    <property type="term" value="P:membrane fusion"/>
    <property type="evidence" value="ECO:0007669"/>
    <property type="project" value="TreeGrafter"/>
</dbReference>
<dbReference type="GO" id="GO:0000045">
    <property type="term" value="P:autophagosome assembly"/>
    <property type="evidence" value="ECO:0007669"/>
    <property type="project" value="TreeGrafter"/>
</dbReference>
<dbReference type="Gene3D" id="3.10.20.90">
    <property type="entry name" value="Phosphatidylinositol 3-kinase Catalytic Subunit, Chain A, domain 1"/>
    <property type="match status" value="1"/>
</dbReference>
<dbReference type="SUPFAM" id="SSF54236">
    <property type="entry name" value="Ubiquitin-like"/>
    <property type="match status" value="1"/>
</dbReference>
<dbReference type="InterPro" id="IPR009060">
    <property type="entry name" value="UBA-like_sf"/>
</dbReference>
<keyword evidence="6" id="KW-1185">Reference proteome</keyword>
<dbReference type="Pfam" id="PF00789">
    <property type="entry name" value="UBX"/>
    <property type="match status" value="1"/>
</dbReference>
<dbReference type="GO" id="GO:0005634">
    <property type="term" value="C:nucleus"/>
    <property type="evidence" value="ECO:0007669"/>
    <property type="project" value="TreeGrafter"/>
</dbReference>
<feature type="compositionally biased region" description="Polar residues" evidence="2">
    <location>
        <begin position="190"/>
        <end position="208"/>
    </location>
</feature>
<evidence type="ECO:0000256" key="1">
    <source>
        <dbReference type="ARBA" id="ARBA00022786"/>
    </source>
</evidence>
<dbReference type="PANTHER" id="PTHR23333">
    <property type="entry name" value="UBX DOMAIN CONTAINING PROTEIN"/>
    <property type="match status" value="1"/>
</dbReference>
<evidence type="ECO:0000259" key="4">
    <source>
        <dbReference type="PROSITE" id="PS51399"/>
    </source>
</evidence>
<dbReference type="SMART" id="SM00553">
    <property type="entry name" value="SEP"/>
    <property type="match status" value="1"/>
</dbReference>
<dbReference type="SUPFAM" id="SSF46934">
    <property type="entry name" value="UBA-like"/>
    <property type="match status" value="1"/>
</dbReference>
<dbReference type="SMART" id="SM00166">
    <property type="entry name" value="UBX"/>
    <property type="match status" value="1"/>
</dbReference>
<dbReference type="GO" id="GO:0007030">
    <property type="term" value="P:Golgi organization"/>
    <property type="evidence" value="ECO:0007669"/>
    <property type="project" value="TreeGrafter"/>
</dbReference>
<comment type="caution">
    <text evidence="5">The sequence shown here is derived from an EMBL/GenBank/DDBJ whole genome shotgun (WGS) entry which is preliminary data.</text>
</comment>
<dbReference type="FunFam" id="3.30.420.210:FF:000002">
    <property type="entry name" value="UBX domain-containing protein 1"/>
    <property type="match status" value="1"/>
</dbReference>
<dbReference type="GO" id="GO:0005829">
    <property type="term" value="C:cytosol"/>
    <property type="evidence" value="ECO:0007669"/>
    <property type="project" value="TreeGrafter"/>
</dbReference>
<dbReference type="CDD" id="cd01770">
    <property type="entry name" value="UBX_UBXN2"/>
    <property type="match status" value="1"/>
</dbReference>
<dbReference type="PROSITE" id="PS50033">
    <property type="entry name" value="UBX"/>
    <property type="match status" value="1"/>
</dbReference>
<dbReference type="Gene3D" id="1.10.8.10">
    <property type="entry name" value="DNA helicase RuvA subunit, C-terminal domain"/>
    <property type="match status" value="1"/>
</dbReference>
<name>A0A135LR01_PENPA</name>
<evidence type="ECO:0000313" key="6">
    <source>
        <dbReference type="Proteomes" id="UP000070168"/>
    </source>
</evidence>
<dbReference type="Gene3D" id="3.30.420.210">
    <property type="entry name" value="SEP domain"/>
    <property type="match status" value="1"/>
</dbReference>
<gene>
    <name evidence="5" type="ORF">PGRI_094190</name>
</gene>
<dbReference type="Proteomes" id="UP000070168">
    <property type="component" value="Unassembled WGS sequence"/>
</dbReference>
<evidence type="ECO:0008006" key="7">
    <source>
        <dbReference type="Google" id="ProtNLM"/>
    </source>
</evidence>
<evidence type="ECO:0000313" key="5">
    <source>
        <dbReference type="EMBL" id="KXG51407.1"/>
    </source>
</evidence>
<dbReference type="STRING" id="5078.A0A135LR01"/>
<accession>A0A135LR01</accession>
<organism evidence="5 6">
    <name type="scientific">Penicillium patulum</name>
    <name type="common">Penicillium griseofulvum</name>
    <dbReference type="NCBI Taxonomy" id="5078"/>
    <lineage>
        <taxon>Eukaryota</taxon>
        <taxon>Fungi</taxon>
        <taxon>Dikarya</taxon>
        <taxon>Ascomycota</taxon>
        <taxon>Pezizomycotina</taxon>
        <taxon>Eurotiomycetes</taxon>
        <taxon>Eurotiomycetidae</taxon>
        <taxon>Eurotiales</taxon>
        <taxon>Aspergillaceae</taxon>
        <taxon>Penicillium</taxon>
    </lineage>
</organism>
<dbReference type="CDD" id="cd14348">
    <property type="entry name" value="UBA_p47"/>
    <property type="match status" value="1"/>
</dbReference>
<dbReference type="GeneID" id="63712432"/>
<dbReference type="EMBL" id="LHQR01000030">
    <property type="protein sequence ID" value="KXG51407.1"/>
    <property type="molecule type" value="Genomic_DNA"/>
</dbReference>
<feature type="compositionally biased region" description="Low complexity" evidence="2">
    <location>
        <begin position="297"/>
        <end position="312"/>
    </location>
</feature>
<dbReference type="PROSITE" id="PS51399">
    <property type="entry name" value="SEP"/>
    <property type="match status" value="1"/>
</dbReference>
<evidence type="ECO:0000256" key="2">
    <source>
        <dbReference type="SAM" id="MobiDB-lite"/>
    </source>
</evidence>
<dbReference type="RefSeq" id="XP_040649943.1">
    <property type="nucleotide sequence ID" value="XM_040797132.1"/>
</dbReference>
<feature type="compositionally biased region" description="Low complexity" evidence="2">
    <location>
        <begin position="83"/>
        <end position="96"/>
    </location>
</feature>
<reference evidence="5 6" key="1">
    <citation type="journal article" date="2016" name="BMC Genomics">
        <title>Genome sequencing and secondary metabolism of the postharvest pathogen Penicillium griseofulvum.</title>
        <authorList>
            <person name="Banani H."/>
            <person name="Marcet-Houben M."/>
            <person name="Ballester A.R."/>
            <person name="Abbruscato P."/>
            <person name="Gonzalez-Candelas L."/>
            <person name="Gabaldon T."/>
            <person name="Spadaro D."/>
        </authorList>
    </citation>
    <scope>NUCLEOTIDE SEQUENCE [LARGE SCALE GENOMIC DNA]</scope>
    <source>
        <strain evidence="5 6">PG3</strain>
    </source>
</reference>
<dbReference type="GO" id="GO:0043130">
    <property type="term" value="F:ubiquitin binding"/>
    <property type="evidence" value="ECO:0007669"/>
    <property type="project" value="TreeGrafter"/>
</dbReference>
<dbReference type="GO" id="GO:0043161">
    <property type="term" value="P:proteasome-mediated ubiquitin-dependent protein catabolic process"/>
    <property type="evidence" value="ECO:0007669"/>
    <property type="project" value="TreeGrafter"/>
</dbReference>
<dbReference type="InterPro" id="IPR012989">
    <property type="entry name" value="SEP_domain"/>
</dbReference>
<dbReference type="OrthoDB" id="25887at2759"/>
<feature type="compositionally biased region" description="Gly residues" evidence="2">
    <location>
        <begin position="72"/>
        <end position="82"/>
    </location>
</feature>
<dbReference type="PANTHER" id="PTHR23333:SF20">
    <property type="entry name" value="NSFL1 COFACTOR P47"/>
    <property type="match status" value="1"/>
</dbReference>
<feature type="domain" description="SEP" evidence="4">
    <location>
        <begin position="208"/>
        <end position="272"/>
    </location>
</feature>
<protein>
    <recommendedName>
        <fullName evidence="7">SEP domain-containing protein</fullName>
    </recommendedName>
</protein>
<evidence type="ECO:0000259" key="3">
    <source>
        <dbReference type="PROSITE" id="PS50033"/>
    </source>
</evidence>
<feature type="region of interest" description="Disordered" evidence="2">
    <location>
        <begin position="269"/>
        <end position="324"/>
    </location>
</feature>
<proteinExistence type="predicted"/>
<dbReference type="Pfam" id="PF14555">
    <property type="entry name" value="UBA_4"/>
    <property type="match status" value="1"/>
</dbReference>
<feature type="compositionally biased region" description="Gly residues" evidence="2">
    <location>
        <begin position="113"/>
        <end position="122"/>
    </location>
</feature>
<dbReference type="SUPFAM" id="SSF102848">
    <property type="entry name" value="NSFL1 (p97 ATPase) cofactor p47, SEP domain"/>
    <property type="match status" value="1"/>
</dbReference>
<dbReference type="AlphaFoldDB" id="A0A135LR01"/>
<sequence>MEGNPAEHDEAVSQFCAMTGTPASEAKEYLAANGWDIEAAVTEFFTEQDEVLEDMGTRGERQIGTEGSSGAPAGGRTLGGGAVPASSSAAAGSSSSTRRTAPKKKFATLGDFASGGGGGGDSSDGNESDDHDHDFFTGGEKSGLAVQNPDDLKRKILEKARKAQPPPSDDAVPRASHFTGTARTLGGDDTPSQVIESPSAPTQQRAQRVQRTLHFWADGFSVDDGELFRSDDPRNAEILDGIRQGRAPLSIMNVQPGQEVDVELKQHEEKYTKPKPKWKPFSGSGQRLGSPTPGVVSQAPTPSSSTAASSAQEPPKPTVDESQPTVTLQIRLGDGTRLTSRFNTTATIGDVYAFVAAATPDGANREWVLMTTFPSTELRDWDAVLGDMPDFKRGGVVVQKWK</sequence>
<dbReference type="Pfam" id="PF08059">
    <property type="entry name" value="SEP"/>
    <property type="match status" value="1"/>
</dbReference>
<dbReference type="GO" id="GO:0031468">
    <property type="term" value="P:nuclear membrane reassembly"/>
    <property type="evidence" value="ECO:0007669"/>
    <property type="project" value="TreeGrafter"/>
</dbReference>
<feature type="domain" description="UBX" evidence="3">
    <location>
        <begin position="321"/>
        <end position="382"/>
    </location>
</feature>
<dbReference type="FunFam" id="3.10.20.90:FF:000179">
    <property type="entry name" value="Plant UBX domain-containing protein 4"/>
    <property type="match status" value="1"/>
</dbReference>
<dbReference type="OMA" id="NKDHTDK"/>